<comment type="caution">
    <text evidence="2">The sequence shown here is derived from an EMBL/GenBank/DDBJ whole genome shotgun (WGS) entry which is preliminary data.</text>
</comment>
<keyword evidence="3" id="KW-1185">Reference proteome</keyword>
<feature type="region of interest" description="Disordered" evidence="1">
    <location>
        <begin position="1"/>
        <end position="20"/>
    </location>
</feature>
<gene>
    <name evidence="2" type="ORF">ILYODFUR_013803</name>
</gene>
<evidence type="ECO:0000313" key="2">
    <source>
        <dbReference type="EMBL" id="MEQ2221246.1"/>
    </source>
</evidence>
<proteinExistence type="predicted"/>
<reference evidence="2 3" key="1">
    <citation type="submission" date="2021-06" db="EMBL/GenBank/DDBJ databases">
        <authorList>
            <person name="Palmer J.M."/>
        </authorList>
    </citation>
    <scope>NUCLEOTIDE SEQUENCE [LARGE SCALE GENOMIC DNA]</scope>
    <source>
        <strain evidence="3">if_2019</strain>
        <tissue evidence="2">Muscle</tissue>
    </source>
</reference>
<name>A0ABV0SM85_9TELE</name>
<protein>
    <submittedName>
        <fullName evidence="2">Uncharacterized protein</fullName>
    </submittedName>
</protein>
<evidence type="ECO:0000313" key="3">
    <source>
        <dbReference type="Proteomes" id="UP001482620"/>
    </source>
</evidence>
<organism evidence="2 3">
    <name type="scientific">Ilyodon furcidens</name>
    <name type="common">goldbreast splitfin</name>
    <dbReference type="NCBI Taxonomy" id="33524"/>
    <lineage>
        <taxon>Eukaryota</taxon>
        <taxon>Metazoa</taxon>
        <taxon>Chordata</taxon>
        <taxon>Craniata</taxon>
        <taxon>Vertebrata</taxon>
        <taxon>Euteleostomi</taxon>
        <taxon>Actinopterygii</taxon>
        <taxon>Neopterygii</taxon>
        <taxon>Teleostei</taxon>
        <taxon>Neoteleostei</taxon>
        <taxon>Acanthomorphata</taxon>
        <taxon>Ovalentaria</taxon>
        <taxon>Atherinomorphae</taxon>
        <taxon>Cyprinodontiformes</taxon>
        <taxon>Goodeidae</taxon>
        <taxon>Ilyodon</taxon>
    </lineage>
</organism>
<sequence length="74" mass="8313">MKRVRSSVGSSGTESAGGFQWRLSGTQGPLFRLKDVPPLIFYPPSFLKPPLWPLVLKSLDMKEGKKRGTRNWVP</sequence>
<evidence type="ECO:0000256" key="1">
    <source>
        <dbReference type="SAM" id="MobiDB-lite"/>
    </source>
</evidence>
<accession>A0ABV0SM85</accession>
<dbReference type="Proteomes" id="UP001482620">
    <property type="component" value="Unassembled WGS sequence"/>
</dbReference>
<dbReference type="EMBL" id="JAHRIQ010001138">
    <property type="protein sequence ID" value="MEQ2221246.1"/>
    <property type="molecule type" value="Genomic_DNA"/>
</dbReference>